<dbReference type="Proteomes" id="UP001237642">
    <property type="component" value="Unassembled WGS sequence"/>
</dbReference>
<dbReference type="InterPro" id="IPR028945">
    <property type="entry name" value="Get1"/>
</dbReference>
<proteinExistence type="predicted"/>
<accession>A0AAD8IIK6</accession>
<reference evidence="2" key="1">
    <citation type="submission" date="2023-02" db="EMBL/GenBank/DDBJ databases">
        <title>Genome of toxic invasive species Heracleum sosnowskyi carries increased number of genes despite the absence of recent whole-genome duplications.</title>
        <authorList>
            <person name="Schelkunov M."/>
            <person name="Shtratnikova V."/>
            <person name="Makarenko M."/>
            <person name="Klepikova A."/>
            <person name="Omelchenko D."/>
            <person name="Novikova G."/>
            <person name="Obukhova E."/>
            <person name="Bogdanov V."/>
            <person name="Penin A."/>
            <person name="Logacheva M."/>
        </authorList>
    </citation>
    <scope>NUCLEOTIDE SEQUENCE</scope>
    <source>
        <strain evidence="2">Hsosn_3</strain>
        <tissue evidence="2">Leaf</tissue>
    </source>
</reference>
<gene>
    <name evidence="2" type="ORF">POM88_014752</name>
</gene>
<evidence type="ECO:0000313" key="2">
    <source>
        <dbReference type="EMBL" id="KAK1386574.1"/>
    </source>
</evidence>
<comment type="caution">
    <text evidence="2">The sequence shown here is derived from an EMBL/GenBank/DDBJ whole genome shotgun (WGS) entry which is preliminary data.</text>
</comment>
<keyword evidence="1" id="KW-0472">Membrane</keyword>
<feature type="transmembrane region" description="Helical" evidence="1">
    <location>
        <begin position="6"/>
        <end position="25"/>
    </location>
</feature>
<name>A0AAD8IIK6_9APIA</name>
<dbReference type="GO" id="GO:0071816">
    <property type="term" value="P:tail-anchored membrane protein insertion into ER membrane"/>
    <property type="evidence" value="ECO:0007669"/>
    <property type="project" value="InterPro"/>
</dbReference>
<dbReference type="EMBL" id="JAUIZM010000004">
    <property type="protein sequence ID" value="KAK1386574.1"/>
    <property type="molecule type" value="Genomic_DNA"/>
</dbReference>
<sequence length="176" mass="19989">MEDVEHRFSVGAPLIFIIIIAFQYLSMYVDIKKKKGSTSTADVQLRAEIKQLYKEANAFSQPSTFAQAAKLRRLAAAKEKELAKNQELRSKEISSSYDSNVKKLKMIKVFIYVALGLWFWRSPVAAVSEQLVQPFGRFLSWRSGGFSSGYVMIGIIPWLVVSTRVAKFACQTIFKY</sequence>
<feature type="transmembrane region" description="Helical" evidence="1">
    <location>
        <begin position="148"/>
        <end position="166"/>
    </location>
</feature>
<keyword evidence="1" id="KW-0812">Transmembrane</keyword>
<protein>
    <submittedName>
        <fullName evidence="2">R-linalool synthase</fullName>
    </submittedName>
</protein>
<reference evidence="2" key="2">
    <citation type="submission" date="2023-05" db="EMBL/GenBank/DDBJ databases">
        <authorList>
            <person name="Schelkunov M.I."/>
        </authorList>
    </citation>
    <scope>NUCLEOTIDE SEQUENCE</scope>
    <source>
        <strain evidence="2">Hsosn_3</strain>
        <tissue evidence="2">Leaf</tissue>
    </source>
</reference>
<dbReference type="Pfam" id="PF04420">
    <property type="entry name" value="CHD5"/>
    <property type="match status" value="1"/>
</dbReference>
<evidence type="ECO:0000256" key="1">
    <source>
        <dbReference type="SAM" id="Phobius"/>
    </source>
</evidence>
<organism evidence="2 3">
    <name type="scientific">Heracleum sosnowskyi</name>
    <dbReference type="NCBI Taxonomy" id="360622"/>
    <lineage>
        <taxon>Eukaryota</taxon>
        <taxon>Viridiplantae</taxon>
        <taxon>Streptophyta</taxon>
        <taxon>Embryophyta</taxon>
        <taxon>Tracheophyta</taxon>
        <taxon>Spermatophyta</taxon>
        <taxon>Magnoliopsida</taxon>
        <taxon>eudicotyledons</taxon>
        <taxon>Gunneridae</taxon>
        <taxon>Pentapetalae</taxon>
        <taxon>asterids</taxon>
        <taxon>campanulids</taxon>
        <taxon>Apiales</taxon>
        <taxon>Apiaceae</taxon>
        <taxon>Apioideae</taxon>
        <taxon>apioid superclade</taxon>
        <taxon>Tordylieae</taxon>
        <taxon>Tordyliinae</taxon>
        <taxon>Heracleum</taxon>
    </lineage>
</organism>
<keyword evidence="1" id="KW-1133">Transmembrane helix</keyword>
<evidence type="ECO:0000313" key="3">
    <source>
        <dbReference type="Proteomes" id="UP001237642"/>
    </source>
</evidence>
<feature type="transmembrane region" description="Helical" evidence="1">
    <location>
        <begin position="109"/>
        <end position="128"/>
    </location>
</feature>
<dbReference type="AlphaFoldDB" id="A0AAD8IIK6"/>
<keyword evidence="3" id="KW-1185">Reference proteome</keyword>